<dbReference type="PANTHER" id="PTHR39426">
    <property type="entry name" value="HOMOLOGY TO DEATH-ON-CURING PROTEIN OF PHAGE P1"/>
    <property type="match status" value="1"/>
</dbReference>
<geneLocation type="plasmid" evidence="2 3">
    <name>unnamed1</name>
</geneLocation>
<dbReference type="RefSeq" id="WP_146365816.1">
    <property type="nucleotide sequence ID" value="NZ_CP042262.1"/>
</dbReference>
<dbReference type="Gene3D" id="1.20.120.1870">
    <property type="entry name" value="Fic/DOC protein, Fido domain"/>
    <property type="match status" value="1"/>
</dbReference>
<dbReference type="Proteomes" id="UP000318483">
    <property type="component" value="Plasmid unnamed1"/>
</dbReference>
<dbReference type="PANTHER" id="PTHR39426:SF1">
    <property type="entry name" value="HOMOLOGY TO DEATH-ON-CURING PROTEIN OF PHAGE P1"/>
    <property type="match status" value="1"/>
</dbReference>
<organism evidence="2 3">
    <name type="scientific">Qingshengfaniella alkalisoli</name>
    <dbReference type="NCBI Taxonomy" id="2599296"/>
    <lineage>
        <taxon>Bacteria</taxon>
        <taxon>Pseudomonadati</taxon>
        <taxon>Pseudomonadota</taxon>
        <taxon>Alphaproteobacteria</taxon>
        <taxon>Rhodobacterales</taxon>
        <taxon>Paracoccaceae</taxon>
        <taxon>Qingshengfaniella</taxon>
    </lineage>
</organism>
<dbReference type="Pfam" id="PF02661">
    <property type="entry name" value="Fic"/>
    <property type="match status" value="1"/>
</dbReference>
<dbReference type="OrthoDB" id="9802752at2"/>
<reference evidence="2 3" key="1">
    <citation type="submission" date="2019-07" db="EMBL/GenBank/DDBJ databases">
        <title>Litoreibacter alkalisoli sp. nov., isolated from saline-alkaline soil.</title>
        <authorList>
            <person name="Wang S."/>
            <person name="Xu L."/>
            <person name="Xing Y.-T."/>
            <person name="Sun J.-Q."/>
        </authorList>
    </citation>
    <scope>NUCLEOTIDE SEQUENCE [LARGE SCALE GENOMIC DNA]</scope>
    <source>
        <strain evidence="2 3">LN3S51</strain>
        <plasmid evidence="2 3">unnamed1</plasmid>
    </source>
</reference>
<keyword evidence="3" id="KW-1185">Reference proteome</keyword>
<dbReference type="KEGG" id="lit:FPZ52_11770"/>
<dbReference type="InterPro" id="IPR053737">
    <property type="entry name" value="Type_II_TA_Toxin"/>
</dbReference>
<evidence type="ECO:0000313" key="3">
    <source>
        <dbReference type="Proteomes" id="UP000318483"/>
    </source>
</evidence>
<evidence type="ECO:0000259" key="1">
    <source>
        <dbReference type="PROSITE" id="PS51459"/>
    </source>
</evidence>
<keyword evidence="2" id="KW-0614">Plasmid</keyword>
<gene>
    <name evidence="2" type="ORF">FPZ52_11770</name>
</gene>
<sequence length="129" mass="13897">MSDPVRIPLRAVVVFHDRQIARHGGAAGFRDLALLEAACRPAVNRHAYASASLVELAAAYAFGIAKARAFVDGNKRTACVTAVTFLRVNGLVFRTDAIEGVRMMEDLAAGKVLENDFADWLARDVTPIG</sequence>
<dbReference type="EMBL" id="CP042262">
    <property type="protein sequence ID" value="QDY70398.1"/>
    <property type="molecule type" value="Genomic_DNA"/>
</dbReference>
<name>A0A5B8J0J4_9RHOB</name>
<dbReference type="PROSITE" id="PS51459">
    <property type="entry name" value="FIDO"/>
    <property type="match status" value="1"/>
</dbReference>
<proteinExistence type="predicted"/>
<protein>
    <submittedName>
        <fullName evidence="2">Type II toxin-antitoxin system death-on-curing family toxin</fullName>
    </submittedName>
</protein>
<dbReference type="InterPro" id="IPR006440">
    <property type="entry name" value="Doc"/>
</dbReference>
<evidence type="ECO:0000313" key="2">
    <source>
        <dbReference type="EMBL" id="QDY70398.1"/>
    </source>
</evidence>
<dbReference type="AlphaFoldDB" id="A0A5B8J0J4"/>
<dbReference type="NCBIfam" id="TIGR01550">
    <property type="entry name" value="DOC_P1"/>
    <property type="match status" value="1"/>
</dbReference>
<accession>A0A5B8J0J4</accession>
<dbReference type="PIRSF" id="PIRSF018297">
    <property type="entry name" value="Doc"/>
    <property type="match status" value="1"/>
</dbReference>
<dbReference type="GO" id="GO:0016301">
    <property type="term" value="F:kinase activity"/>
    <property type="evidence" value="ECO:0007669"/>
    <property type="project" value="InterPro"/>
</dbReference>
<feature type="domain" description="Fido" evidence="1">
    <location>
        <begin position="7"/>
        <end position="123"/>
    </location>
</feature>
<dbReference type="InterPro" id="IPR003812">
    <property type="entry name" value="Fido"/>
</dbReference>